<dbReference type="EMBL" id="JBHRTK010000001">
    <property type="protein sequence ID" value="MFC3204865.1"/>
    <property type="molecule type" value="Genomic_DNA"/>
</dbReference>
<comment type="caution">
    <text evidence="1">The sequence shown here is derived from an EMBL/GenBank/DDBJ whole genome shotgun (WGS) entry which is preliminary data.</text>
</comment>
<dbReference type="Proteomes" id="UP001595583">
    <property type="component" value="Unassembled WGS sequence"/>
</dbReference>
<gene>
    <name evidence="1" type="ORF">ACFOHJ_01440</name>
</gene>
<accession>A0ABV7K5Z4</accession>
<proteinExistence type="predicted"/>
<sequence>MTQHSKSRQQAESAFTKAQSQFLARNRAIEEVDTMAKAREDKTSRLKNARLAKEADDRARATAALSAKRAINA</sequence>
<dbReference type="RefSeq" id="WP_378217738.1">
    <property type="nucleotide sequence ID" value="NZ_JBHRTK010000001.1"/>
</dbReference>
<reference evidence="2" key="1">
    <citation type="journal article" date="2019" name="Int. J. Syst. Evol. Microbiol.">
        <title>The Global Catalogue of Microorganisms (GCM) 10K type strain sequencing project: providing services to taxonomists for standard genome sequencing and annotation.</title>
        <authorList>
            <consortium name="The Broad Institute Genomics Platform"/>
            <consortium name="The Broad Institute Genome Sequencing Center for Infectious Disease"/>
            <person name="Wu L."/>
            <person name="Ma J."/>
        </authorList>
    </citation>
    <scope>NUCLEOTIDE SEQUENCE [LARGE SCALE GENOMIC DNA]</scope>
    <source>
        <strain evidence="2">KCTC 52165</strain>
    </source>
</reference>
<name>A0ABV7K5Z4_9HYPH</name>
<protein>
    <submittedName>
        <fullName evidence="1">Uncharacterized protein</fullName>
    </submittedName>
</protein>
<organism evidence="1 2">
    <name type="scientific">Aquamicrobium soli</name>
    <dbReference type="NCBI Taxonomy" id="1811518"/>
    <lineage>
        <taxon>Bacteria</taxon>
        <taxon>Pseudomonadati</taxon>
        <taxon>Pseudomonadota</taxon>
        <taxon>Alphaproteobacteria</taxon>
        <taxon>Hyphomicrobiales</taxon>
        <taxon>Phyllobacteriaceae</taxon>
        <taxon>Aquamicrobium</taxon>
    </lineage>
</organism>
<evidence type="ECO:0000313" key="2">
    <source>
        <dbReference type="Proteomes" id="UP001595583"/>
    </source>
</evidence>
<keyword evidence="2" id="KW-1185">Reference proteome</keyword>
<evidence type="ECO:0000313" key="1">
    <source>
        <dbReference type="EMBL" id="MFC3204865.1"/>
    </source>
</evidence>